<sequence>MSSQNFMTREQLATEIGCHPRTLKRKLQKLGFLLPSGLVSAKNAQEIKVFLLNMPIVKPNGQEEFTHLSIEKSSDQNQHFDPLENGFHPEEKKRFEIE</sequence>
<accession>F4KPG4</accession>
<feature type="compositionally biased region" description="Basic and acidic residues" evidence="1">
    <location>
        <begin position="87"/>
        <end position="98"/>
    </location>
</feature>
<organism evidence="2 3">
    <name type="scientific">Haliscomenobacter hydrossis (strain ATCC 27775 / DSM 1100 / LMG 10767 / O)</name>
    <dbReference type="NCBI Taxonomy" id="760192"/>
    <lineage>
        <taxon>Bacteria</taxon>
        <taxon>Pseudomonadati</taxon>
        <taxon>Bacteroidota</taxon>
        <taxon>Saprospiria</taxon>
        <taxon>Saprospirales</taxon>
        <taxon>Haliscomenobacteraceae</taxon>
        <taxon>Haliscomenobacter</taxon>
    </lineage>
</organism>
<name>F4KPG4_HALH1</name>
<dbReference type="KEGG" id="hhy:Halhy_2033"/>
<proteinExistence type="predicted"/>
<dbReference type="AlphaFoldDB" id="F4KPG4"/>
<evidence type="ECO:0000313" key="2">
    <source>
        <dbReference type="EMBL" id="AEE49918.1"/>
    </source>
</evidence>
<reference evidence="2 3" key="1">
    <citation type="journal article" date="2011" name="Stand. Genomic Sci.">
        <title>Complete genome sequence of Haliscomenobacter hydrossis type strain (O).</title>
        <authorList>
            <consortium name="US DOE Joint Genome Institute (JGI-PGF)"/>
            <person name="Daligault H."/>
            <person name="Lapidus A."/>
            <person name="Zeytun A."/>
            <person name="Nolan M."/>
            <person name="Lucas S."/>
            <person name="Del Rio T.G."/>
            <person name="Tice H."/>
            <person name="Cheng J.F."/>
            <person name="Tapia R."/>
            <person name="Han C."/>
            <person name="Goodwin L."/>
            <person name="Pitluck S."/>
            <person name="Liolios K."/>
            <person name="Pagani I."/>
            <person name="Ivanova N."/>
            <person name="Huntemann M."/>
            <person name="Mavromatis K."/>
            <person name="Mikhailova N."/>
            <person name="Pati A."/>
            <person name="Chen A."/>
            <person name="Palaniappan K."/>
            <person name="Land M."/>
            <person name="Hauser L."/>
            <person name="Brambilla E.M."/>
            <person name="Rohde M."/>
            <person name="Verbarg S."/>
            <person name="Goker M."/>
            <person name="Bristow J."/>
            <person name="Eisen J.A."/>
            <person name="Markowitz V."/>
            <person name="Hugenholtz P."/>
            <person name="Kyrpides N.C."/>
            <person name="Klenk H.P."/>
            <person name="Woyke T."/>
        </authorList>
    </citation>
    <scope>NUCLEOTIDE SEQUENCE [LARGE SCALE GENOMIC DNA]</scope>
    <source>
        <strain evidence="3">ATCC 27775 / DSM 1100 / LMG 10767 / O</strain>
    </source>
</reference>
<gene>
    <name evidence="2" type="ordered locus">Halhy_2033</name>
</gene>
<dbReference type="HOGENOM" id="CLU_2329832_0_0_10"/>
<reference key="2">
    <citation type="submission" date="2011-04" db="EMBL/GenBank/DDBJ databases">
        <title>Complete sequence of chromosome of Haliscomenobacter hydrossis DSM 1100.</title>
        <authorList>
            <consortium name="US DOE Joint Genome Institute (JGI-PGF)"/>
            <person name="Lucas S."/>
            <person name="Han J."/>
            <person name="Lapidus A."/>
            <person name="Bruce D."/>
            <person name="Goodwin L."/>
            <person name="Pitluck S."/>
            <person name="Peters L."/>
            <person name="Kyrpides N."/>
            <person name="Mavromatis K."/>
            <person name="Ivanova N."/>
            <person name="Ovchinnikova G."/>
            <person name="Pagani I."/>
            <person name="Daligault H."/>
            <person name="Detter J.C."/>
            <person name="Han C."/>
            <person name="Land M."/>
            <person name="Hauser L."/>
            <person name="Markowitz V."/>
            <person name="Cheng J.-F."/>
            <person name="Hugenholtz P."/>
            <person name="Woyke T."/>
            <person name="Wu D."/>
            <person name="Verbarg S."/>
            <person name="Frueling A."/>
            <person name="Brambilla E."/>
            <person name="Klenk H.-P."/>
            <person name="Eisen J.A."/>
        </authorList>
    </citation>
    <scope>NUCLEOTIDE SEQUENCE</scope>
    <source>
        <strain>DSM 1100</strain>
    </source>
</reference>
<protein>
    <submittedName>
        <fullName evidence="2">Uncharacterized protein</fullName>
    </submittedName>
</protein>
<dbReference type="Proteomes" id="UP000008461">
    <property type="component" value="Chromosome"/>
</dbReference>
<keyword evidence="3" id="KW-1185">Reference proteome</keyword>
<dbReference type="EMBL" id="CP002691">
    <property type="protein sequence ID" value="AEE49918.1"/>
    <property type="molecule type" value="Genomic_DNA"/>
</dbReference>
<evidence type="ECO:0000313" key="3">
    <source>
        <dbReference type="Proteomes" id="UP000008461"/>
    </source>
</evidence>
<evidence type="ECO:0000256" key="1">
    <source>
        <dbReference type="SAM" id="MobiDB-lite"/>
    </source>
</evidence>
<feature type="region of interest" description="Disordered" evidence="1">
    <location>
        <begin position="71"/>
        <end position="98"/>
    </location>
</feature>
<dbReference type="STRING" id="760192.Halhy_2033"/>